<dbReference type="InterPro" id="IPR013207">
    <property type="entry name" value="LGFP"/>
</dbReference>
<dbReference type="OrthoDB" id="9802522at2"/>
<dbReference type="PANTHER" id="PTHR12631:SF10">
    <property type="entry name" value="BETA-XYLOSIDASE-LIKE PROTEIN-RELATED"/>
    <property type="match status" value="1"/>
</dbReference>
<dbReference type="AlphaFoldDB" id="A0A239J5P4"/>
<evidence type="ECO:0000256" key="4">
    <source>
        <dbReference type="SAM" id="SignalP"/>
    </source>
</evidence>
<dbReference type="InterPro" id="IPR051923">
    <property type="entry name" value="Glycosyl_Hydrolase_39"/>
</dbReference>
<dbReference type="PROSITE" id="PS51257">
    <property type="entry name" value="PROKAR_LIPOPROTEIN"/>
    <property type="match status" value="1"/>
</dbReference>
<dbReference type="RefSeq" id="WP_089247452.1">
    <property type="nucleotide sequence ID" value="NZ_FZOW01000008.1"/>
</dbReference>
<evidence type="ECO:0000313" key="7">
    <source>
        <dbReference type="Proteomes" id="UP000198327"/>
    </source>
</evidence>
<dbReference type="PANTHER" id="PTHR12631">
    <property type="entry name" value="ALPHA-L-IDURONIDASE"/>
    <property type="match status" value="1"/>
</dbReference>
<name>A0A239J5P4_9NOCA</name>
<gene>
    <name evidence="6" type="ORF">SAMN05421642_10863</name>
</gene>
<dbReference type="GO" id="GO:0004553">
    <property type="term" value="F:hydrolase activity, hydrolyzing O-glycosyl compounds"/>
    <property type="evidence" value="ECO:0007669"/>
    <property type="project" value="InterPro"/>
</dbReference>
<dbReference type="EMBL" id="FZOW01000008">
    <property type="protein sequence ID" value="SNT01177.1"/>
    <property type="molecule type" value="Genomic_DNA"/>
</dbReference>
<keyword evidence="1 3" id="KW-0378">Hydrolase</keyword>
<keyword evidence="2 3" id="KW-0326">Glycosidase</keyword>
<accession>A0A239J5P4</accession>
<dbReference type="Pfam" id="PF00150">
    <property type="entry name" value="Cellulase"/>
    <property type="match status" value="1"/>
</dbReference>
<keyword evidence="7" id="KW-1185">Reference proteome</keyword>
<organism evidence="6 7">
    <name type="scientific">Rhodococcoides kyotonense</name>
    <dbReference type="NCBI Taxonomy" id="398843"/>
    <lineage>
        <taxon>Bacteria</taxon>
        <taxon>Bacillati</taxon>
        <taxon>Actinomycetota</taxon>
        <taxon>Actinomycetes</taxon>
        <taxon>Mycobacteriales</taxon>
        <taxon>Nocardiaceae</taxon>
        <taxon>Rhodococcoides</taxon>
    </lineage>
</organism>
<dbReference type="Gene3D" id="3.20.20.80">
    <property type="entry name" value="Glycosidases"/>
    <property type="match status" value="1"/>
</dbReference>
<protein>
    <submittedName>
        <fullName evidence="6">LGFP repeat-containing protein</fullName>
    </submittedName>
</protein>
<comment type="similarity">
    <text evidence="3">Belongs to the glycosyl hydrolase 5 (cellulase A) family.</text>
</comment>
<evidence type="ECO:0000259" key="5">
    <source>
        <dbReference type="Pfam" id="PF00150"/>
    </source>
</evidence>
<sequence length="516" mass="56074">MRRLLLAAAVCTLVAGCTAAPVQQNDALVLDGPSIPDPDPASLTPIPLKPIGFTGGAPLLWASEDELDRSLDAVAASGSSRLRLDMAWPLLEPQRGLQVWEPTDRVVDAALERGIEVLAILDYTPEWAAADPQLGLTSKPASAEEYGQYAGQVAQHFSGRVQHYEIWNEPNGKVFFAPWADPELYAAMLQQAYTQIKAVDPDAVVVGGAIGAVGDNENTMNGLTFLQRMYQAGAQGYFDVLSVHPYSYPGTLVGTESIPDGALRMIADMRREMLHNGDDQKQIWATEFGSPTDVGAGITEDRQGELMSSFIHEWSQLPYAGPMYVHEIRDRLADSQNPEDNFGVLRRDFTPKPAYEAVTSAIASGMLVDPDYLGMHAVAQSMSSLGEALTPVYPGHDRIGRPYVAQQFEGGMLFRSHDGYVMSPHQVSAAVLESGFLPSGPYVQGMQQLNADGGARVFYSERTGVHLVRGAILDAWTPEIGYPTSEEYQDGTARVSDFEFGSIRWESDSGAQVQSQ</sequence>
<feature type="chain" id="PRO_5012467038" evidence="4">
    <location>
        <begin position="20"/>
        <end position="516"/>
    </location>
</feature>
<evidence type="ECO:0000256" key="1">
    <source>
        <dbReference type="ARBA" id="ARBA00022801"/>
    </source>
</evidence>
<feature type="signal peptide" evidence="4">
    <location>
        <begin position="1"/>
        <end position="19"/>
    </location>
</feature>
<reference evidence="7" key="1">
    <citation type="submission" date="2017-06" db="EMBL/GenBank/DDBJ databases">
        <authorList>
            <person name="Varghese N."/>
            <person name="Submissions S."/>
        </authorList>
    </citation>
    <scope>NUCLEOTIDE SEQUENCE [LARGE SCALE GENOMIC DNA]</scope>
    <source>
        <strain evidence="7">JCM 23211</strain>
    </source>
</reference>
<dbReference type="InterPro" id="IPR001547">
    <property type="entry name" value="Glyco_hydro_5"/>
</dbReference>
<dbReference type="Proteomes" id="UP000198327">
    <property type="component" value="Unassembled WGS sequence"/>
</dbReference>
<dbReference type="SUPFAM" id="SSF51445">
    <property type="entry name" value="(Trans)glycosidases"/>
    <property type="match status" value="1"/>
</dbReference>
<evidence type="ECO:0000313" key="6">
    <source>
        <dbReference type="EMBL" id="SNT01177.1"/>
    </source>
</evidence>
<keyword evidence="4" id="KW-0732">Signal</keyword>
<evidence type="ECO:0000256" key="3">
    <source>
        <dbReference type="RuleBase" id="RU361153"/>
    </source>
</evidence>
<feature type="domain" description="Glycoside hydrolase family 5" evidence="5">
    <location>
        <begin position="58"/>
        <end position="292"/>
    </location>
</feature>
<evidence type="ECO:0000256" key="2">
    <source>
        <dbReference type="ARBA" id="ARBA00023295"/>
    </source>
</evidence>
<proteinExistence type="inferred from homology"/>
<dbReference type="InterPro" id="IPR017853">
    <property type="entry name" value="GH"/>
</dbReference>
<dbReference type="Pfam" id="PF08310">
    <property type="entry name" value="LGFP"/>
    <property type="match status" value="1"/>
</dbReference>
<dbReference type="GO" id="GO:0000272">
    <property type="term" value="P:polysaccharide catabolic process"/>
    <property type="evidence" value="ECO:0007669"/>
    <property type="project" value="InterPro"/>
</dbReference>